<dbReference type="Proteomes" id="UP000251617">
    <property type="component" value="Chromosome"/>
</dbReference>
<dbReference type="EMBL" id="CP030750">
    <property type="protein sequence ID" value="AXA26002.1"/>
    <property type="molecule type" value="Genomic_DNA"/>
</dbReference>
<protein>
    <submittedName>
        <fullName evidence="1">Uncharacterized protein</fullName>
    </submittedName>
</protein>
<accession>A0AAD0PGT3</accession>
<sequence>MEIDRSYRFIGHRGVTFDVIEFTVRADNCCWLNTLHIPTAGRHQYRVVGKVKALYERMQAGQLPCVMVVAVSLPLTREQGDALNSQRWTVATLVSAGGAAVTGTFAPALVVGATKMGTFAFVSNRLPTFHAGDVLVSAEAKVQGGIGPQRSSTSLLLKAGVKHVVR</sequence>
<dbReference type="AlphaFoldDB" id="A0AAD0PGT3"/>
<reference evidence="1 2" key="1">
    <citation type="submission" date="2018-06" db="EMBL/GenBank/DDBJ databases">
        <title>The genome of Pseudomonas putida NX-1, a lignin degrader.</title>
        <authorList>
            <person name="Xu Z."/>
        </authorList>
    </citation>
    <scope>NUCLEOTIDE SEQUENCE [LARGE SCALE GENOMIC DNA]</scope>
    <source>
        <strain evidence="1 2">NX-1</strain>
    </source>
</reference>
<dbReference type="RefSeq" id="WP_112898849.1">
    <property type="nucleotide sequence ID" value="NZ_CP030750.1"/>
</dbReference>
<name>A0AAD0PGT3_PSEPU</name>
<evidence type="ECO:0000313" key="2">
    <source>
        <dbReference type="Proteomes" id="UP000251617"/>
    </source>
</evidence>
<evidence type="ECO:0000313" key="1">
    <source>
        <dbReference type="EMBL" id="AXA26002.1"/>
    </source>
</evidence>
<organism evidence="1 2">
    <name type="scientific">Pseudomonas putida</name>
    <name type="common">Arthrobacter siderocapsulatus</name>
    <dbReference type="NCBI Taxonomy" id="303"/>
    <lineage>
        <taxon>Bacteria</taxon>
        <taxon>Pseudomonadati</taxon>
        <taxon>Pseudomonadota</taxon>
        <taxon>Gammaproteobacteria</taxon>
        <taxon>Pseudomonadales</taxon>
        <taxon>Pseudomonadaceae</taxon>
        <taxon>Pseudomonas</taxon>
    </lineage>
</organism>
<gene>
    <name evidence="1" type="ORF">C1S65_18500</name>
</gene>
<proteinExistence type="predicted"/>